<feature type="compositionally biased region" description="Basic residues" evidence="2">
    <location>
        <begin position="45"/>
        <end position="56"/>
    </location>
</feature>
<sequence>MGKILIPIVFILINILIDKKKVDSKKKSDEKLKSDSLSDNAMGDKHKKNIKPKKKERQSSVENLIGNLIESIKPHLSPEDQKKYSKKIENKKETQELLEKIKAERESIKNDKYEFVEPEVQDEKVEINMKKEFTRDELVKAIVMKEILDKPVSLRES</sequence>
<evidence type="ECO:0000256" key="1">
    <source>
        <dbReference type="SAM" id="Coils"/>
    </source>
</evidence>
<organism evidence="3 4">
    <name type="scientific">Peptoniphilus indolicus</name>
    <dbReference type="NCBI Taxonomy" id="33030"/>
    <lineage>
        <taxon>Bacteria</taxon>
        <taxon>Bacillati</taxon>
        <taxon>Bacillota</taxon>
        <taxon>Tissierellia</taxon>
        <taxon>Tissierellales</taxon>
        <taxon>Peptoniphilaceae</taxon>
        <taxon>Peptoniphilus</taxon>
    </lineage>
</organism>
<name>A0A379DDM1_9FIRM</name>
<dbReference type="AlphaFoldDB" id="A0A379DDM1"/>
<dbReference type="Proteomes" id="UP000254777">
    <property type="component" value="Unassembled WGS sequence"/>
</dbReference>
<gene>
    <name evidence="3" type="ORF">NCTC11088_01816</name>
</gene>
<protein>
    <submittedName>
        <fullName evidence="3">Uncharacterized protein</fullName>
    </submittedName>
</protein>
<feature type="compositionally biased region" description="Basic and acidic residues" evidence="2">
    <location>
        <begin position="22"/>
        <end position="36"/>
    </location>
</feature>
<evidence type="ECO:0000313" key="3">
    <source>
        <dbReference type="EMBL" id="SUB76007.1"/>
    </source>
</evidence>
<evidence type="ECO:0000313" key="4">
    <source>
        <dbReference type="Proteomes" id="UP000254777"/>
    </source>
</evidence>
<evidence type="ECO:0000256" key="2">
    <source>
        <dbReference type="SAM" id="MobiDB-lite"/>
    </source>
</evidence>
<feature type="region of interest" description="Disordered" evidence="2">
    <location>
        <begin position="22"/>
        <end position="59"/>
    </location>
</feature>
<dbReference type="RefSeq" id="WP_115312224.1">
    <property type="nucleotide sequence ID" value="NZ_UGTH01000001.1"/>
</dbReference>
<keyword evidence="1" id="KW-0175">Coiled coil</keyword>
<accession>A0A379DDM1</accession>
<reference evidence="3 4" key="1">
    <citation type="submission" date="2018-06" db="EMBL/GenBank/DDBJ databases">
        <authorList>
            <consortium name="Pathogen Informatics"/>
            <person name="Doyle S."/>
        </authorList>
    </citation>
    <scope>NUCLEOTIDE SEQUENCE [LARGE SCALE GENOMIC DNA]</scope>
    <source>
        <strain evidence="3 4">NCTC11088</strain>
    </source>
</reference>
<dbReference type="EMBL" id="UGTH01000001">
    <property type="protein sequence ID" value="SUB76007.1"/>
    <property type="molecule type" value="Genomic_DNA"/>
</dbReference>
<proteinExistence type="predicted"/>
<feature type="coiled-coil region" evidence="1">
    <location>
        <begin position="84"/>
        <end position="111"/>
    </location>
</feature>